<comment type="cofactor">
    <cofactor evidence="1">
        <name>Mg(2+)</name>
        <dbReference type="ChEBI" id="CHEBI:18420"/>
    </cofactor>
</comment>
<dbReference type="CDD" id="cd00867">
    <property type="entry name" value="Trans_IPPS"/>
    <property type="match status" value="1"/>
</dbReference>
<dbReference type="AlphaFoldDB" id="A0A098B174"/>
<dbReference type="InterPro" id="IPR033965">
    <property type="entry name" value="ComQ"/>
</dbReference>
<dbReference type="InterPro" id="IPR000092">
    <property type="entry name" value="Polyprenyl_synt"/>
</dbReference>
<accession>A0A098B174</accession>
<keyword evidence="4" id="KW-0479">Metal-binding</keyword>
<dbReference type="SUPFAM" id="SSF48576">
    <property type="entry name" value="Terpenoid synthases"/>
    <property type="match status" value="1"/>
</dbReference>
<sequence length="326" mass="35927">MGLIDDSISVEQQIAGGIERFLAESGSAGHLSGIVLEWVRAENKPGGKQYPWGNLLFTIGDVFGDSQETIVHGAVAMELYALAADIFDDIEDQDNDELPWRTIPAAQAINTANLILFLSFKALAAINDQALYRQANDIFQTMGITACHGQNQEFLYEGQDAITLAQYFDTARKKSGALTAGTCKLAAVLAGCDTSLILDLEKFGQNLGIISQIKNDLRDLFRVEAKSDVRLGKKTLPLVYLANVLKQNREKTEELHKLCSPARRKGAEFGPAETDRLRRFVIQEGAAHYCSVICACFKQEAVEILDTMNIAEEQKRKLIALVENQT</sequence>
<dbReference type="InterPro" id="IPR008949">
    <property type="entry name" value="Isoprenoid_synthase_dom_sf"/>
</dbReference>
<dbReference type="Gene3D" id="1.10.600.10">
    <property type="entry name" value="Farnesyl Diphosphate Synthase"/>
    <property type="match status" value="1"/>
</dbReference>
<comment type="similarity">
    <text evidence="2 6">Belongs to the FPP/GGPP synthase family.</text>
</comment>
<dbReference type="SFLD" id="SFLDS00005">
    <property type="entry name" value="Isoprenoid_Synthase_Type_I"/>
    <property type="match status" value="1"/>
</dbReference>
<evidence type="ECO:0000256" key="1">
    <source>
        <dbReference type="ARBA" id="ARBA00001946"/>
    </source>
</evidence>
<reference evidence="7" key="1">
    <citation type="submission" date="2014-07" db="EMBL/GenBank/DDBJ databases">
        <authorList>
            <person name="Hornung V.Bastian."/>
        </authorList>
    </citation>
    <scope>NUCLEOTIDE SEQUENCE</scope>
    <source>
        <strain evidence="7">PCE-S</strain>
    </source>
</reference>
<protein>
    <submittedName>
        <fullName evidence="7">Polyprenyl synthetase</fullName>
    </submittedName>
</protein>
<name>A0A098B174_DESHA</name>
<dbReference type="PANTHER" id="PTHR12001">
    <property type="entry name" value="GERANYLGERANYL PYROPHOSPHATE SYNTHASE"/>
    <property type="match status" value="1"/>
</dbReference>
<dbReference type="GO" id="GO:0046872">
    <property type="term" value="F:metal ion binding"/>
    <property type="evidence" value="ECO:0007669"/>
    <property type="project" value="UniProtKB-KW"/>
</dbReference>
<keyword evidence="5" id="KW-0460">Magnesium</keyword>
<dbReference type="SFLD" id="SFLDG01211">
    <property type="entry name" value="Competence_Regulatory_Protein"/>
    <property type="match status" value="1"/>
</dbReference>
<dbReference type="GO" id="GO:0004659">
    <property type="term" value="F:prenyltransferase activity"/>
    <property type="evidence" value="ECO:0007669"/>
    <property type="project" value="InterPro"/>
</dbReference>
<evidence type="ECO:0000256" key="3">
    <source>
        <dbReference type="ARBA" id="ARBA00022679"/>
    </source>
</evidence>
<keyword evidence="3 6" id="KW-0808">Transferase</keyword>
<dbReference type="PANTHER" id="PTHR12001:SF85">
    <property type="entry name" value="SHORT CHAIN ISOPRENYL DIPHOSPHATE SYNTHASE"/>
    <property type="match status" value="1"/>
</dbReference>
<evidence type="ECO:0000256" key="4">
    <source>
        <dbReference type="ARBA" id="ARBA00022723"/>
    </source>
</evidence>
<dbReference type="EMBL" id="LK996017">
    <property type="protein sequence ID" value="CDX02095.1"/>
    <property type="molecule type" value="Genomic_DNA"/>
</dbReference>
<evidence type="ECO:0000256" key="2">
    <source>
        <dbReference type="ARBA" id="ARBA00006706"/>
    </source>
</evidence>
<evidence type="ECO:0000256" key="5">
    <source>
        <dbReference type="ARBA" id="ARBA00022842"/>
    </source>
</evidence>
<organism evidence="7">
    <name type="scientific">Desulfitobacterium hafniense</name>
    <name type="common">Desulfitobacterium frappieri</name>
    <dbReference type="NCBI Taxonomy" id="49338"/>
    <lineage>
        <taxon>Bacteria</taxon>
        <taxon>Bacillati</taxon>
        <taxon>Bacillota</taxon>
        <taxon>Clostridia</taxon>
        <taxon>Eubacteriales</taxon>
        <taxon>Desulfitobacteriaceae</taxon>
        <taxon>Desulfitobacterium</taxon>
    </lineage>
</organism>
<dbReference type="Pfam" id="PF00348">
    <property type="entry name" value="polyprenyl_synt"/>
    <property type="match status" value="1"/>
</dbReference>
<proteinExistence type="inferred from homology"/>
<dbReference type="GO" id="GO:0008299">
    <property type="term" value="P:isoprenoid biosynthetic process"/>
    <property type="evidence" value="ECO:0007669"/>
    <property type="project" value="InterPro"/>
</dbReference>
<gene>
    <name evidence="7" type="ORF">DPCES_2208</name>
</gene>
<evidence type="ECO:0000256" key="6">
    <source>
        <dbReference type="RuleBase" id="RU004466"/>
    </source>
</evidence>
<dbReference type="PATRIC" id="fig|49338.4.peg.2380"/>
<dbReference type="RefSeq" id="WP_208925638.1">
    <property type="nucleotide sequence ID" value="NZ_JAYFNZ010000036.1"/>
</dbReference>
<evidence type="ECO:0000313" key="7">
    <source>
        <dbReference type="EMBL" id="CDX02095.1"/>
    </source>
</evidence>